<dbReference type="GO" id="GO:0099402">
    <property type="term" value="P:plant organ development"/>
    <property type="evidence" value="ECO:0007669"/>
    <property type="project" value="UniProtKB-ARBA"/>
</dbReference>
<feature type="repeat" description="PPR" evidence="3">
    <location>
        <begin position="118"/>
        <end position="152"/>
    </location>
</feature>
<dbReference type="InterPro" id="IPR046848">
    <property type="entry name" value="E_motif"/>
</dbReference>
<dbReference type="NCBIfam" id="TIGR00756">
    <property type="entry name" value="PPR"/>
    <property type="match status" value="3"/>
</dbReference>
<evidence type="ECO:0000256" key="1">
    <source>
        <dbReference type="ARBA" id="ARBA00006643"/>
    </source>
</evidence>
<dbReference type="FunFam" id="1.25.40.10:FF:000158">
    <property type="entry name" value="pentatricopeptide repeat-containing protein At2g33680"/>
    <property type="match status" value="1"/>
</dbReference>
<organism evidence="5 6">
    <name type="scientific">Lactuca saligna</name>
    <name type="common">Willowleaf lettuce</name>
    <dbReference type="NCBI Taxonomy" id="75948"/>
    <lineage>
        <taxon>Eukaryota</taxon>
        <taxon>Viridiplantae</taxon>
        <taxon>Streptophyta</taxon>
        <taxon>Embryophyta</taxon>
        <taxon>Tracheophyta</taxon>
        <taxon>Spermatophyta</taxon>
        <taxon>Magnoliopsida</taxon>
        <taxon>eudicotyledons</taxon>
        <taxon>Gunneridae</taxon>
        <taxon>Pentapetalae</taxon>
        <taxon>asterids</taxon>
        <taxon>campanulids</taxon>
        <taxon>Asterales</taxon>
        <taxon>Asteraceae</taxon>
        <taxon>Cichorioideae</taxon>
        <taxon>Cichorieae</taxon>
        <taxon>Lactucinae</taxon>
        <taxon>Lactuca</taxon>
    </lineage>
</organism>
<evidence type="ECO:0000313" key="5">
    <source>
        <dbReference type="EMBL" id="CAI9276970.1"/>
    </source>
</evidence>
<dbReference type="Pfam" id="PF13041">
    <property type="entry name" value="PPR_2"/>
    <property type="match status" value="2"/>
</dbReference>
<dbReference type="GO" id="GO:0003723">
    <property type="term" value="F:RNA binding"/>
    <property type="evidence" value="ECO:0007669"/>
    <property type="project" value="InterPro"/>
</dbReference>
<name>A0AA36DZQ1_LACSI</name>
<keyword evidence="2" id="KW-0677">Repeat</keyword>
<dbReference type="EMBL" id="OX465079">
    <property type="protein sequence ID" value="CAI9276970.1"/>
    <property type="molecule type" value="Genomic_DNA"/>
</dbReference>
<dbReference type="PANTHER" id="PTHR47926:SF385">
    <property type="entry name" value="DYW DOMAIN-CONTAINING PROTEIN"/>
    <property type="match status" value="1"/>
</dbReference>
<feature type="repeat" description="PPR" evidence="3">
    <location>
        <begin position="219"/>
        <end position="253"/>
    </location>
</feature>
<feature type="repeat" description="PPR" evidence="3">
    <location>
        <begin position="17"/>
        <end position="51"/>
    </location>
</feature>
<dbReference type="Gene3D" id="1.25.40.10">
    <property type="entry name" value="Tetratricopeptide repeat domain"/>
    <property type="match status" value="4"/>
</dbReference>
<sequence>MDVVGAMEVLVSIPGSDTCTYNLILNGLIKNGYFTEAIDILKKTLDEQMVWEKSTYTCVFSLCAHLQDLYLGQQVHNKLLKSNVEFDVYVSSSIINMYGKCKEISSARKVFNMCKTRNVVSWTSILDAYSQHGLFEESLKLFLTMQNDDIAPNESTFSVLLNASGGLASIGYGHSLHGLIKKTGFISHTNVTNALIHMYSRIGDIKSSEKIFLSMISRDIITWNTMICGYSHHGFGKKSLNLFQEMLKSGQDPNQVTFVGVLIACEHLGLVEQGFYYLKKLMKQKGVDPTLEHYTCIVGLLSKLGRLNEAFDFMLSTNIKWDTIAWRTLLSACNVHRNYTLGEKVGDFIINLDPKDEGTYTLLSNIHAKGRNFSGVTKVRELMKKRKIKKEPGLSWLEIKNETHVFVSGDKKHPEFIDILEKLKELFCKIKEIGYVVDTGDVLHDVEDEQKEDYIGFHSEKLAVAYALLKTHEEVPIRIIKNLRICDDCHCVMKLISKVTKRVIVVRDVKKFHHFEDGSCSCGDYW</sequence>
<dbReference type="PROSITE" id="PS51375">
    <property type="entry name" value="PPR"/>
    <property type="match status" value="3"/>
</dbReference>
<dbReference type="Proteomes" id="UP001177003">
    <property type="component" value="Chromosome 3"/>
</dbReference>
<dbReference type="Pfam" id="PF01535">
    <property type="entry name" value="PPR"/>
    <property type="match status" value="1"/>
</dbReference>
<protein>
    <recommendedName>
        <fullName evidence="4">DYW domain-containing protein</fullName>
    </recommendedName>
</protein>
<dbReference type="InterPro" id="IPR032867">
    <property type="entry name" value="DYW_dom"/>
</dbReference>
<evidence type="ECO:0000256" key="3">
    <source>
        <dbReference type="PROSITE-ProRule" id="PRU00708"/>
    </source>
</evidence>
<dbReference type="GO" id="GO:0008270">
    <property type="term" value="F:zinc ion binding"/>
    <property type="evidence" value="ECO:0007669"/>
    <property type="project" value="InterPro"/>
</dbReference>
<proteinExistence type="inferred from homology"/>
<keyword evidence="6" id="KW-1185">Reference proteome</keyword>
<dbReference type="InterPro" id="IPR002885">
    <property type="entry name" value="PPR_rpt"/>
</dbReference>
<dbReference type="InterPro" id="IPR046960">
    <property type="entry name" value="PPR_At4g14850-like_plant"/>
</dbReference>
<accession>A0AA36DZQ1</accession>
<reference evidence="5" key="1">
    <citation type="submission" date="2023-04" db="EMBL/GenBank/DDBJ databases">
        <authorList>
            <person name="Vijverberg K."/>
            <person name="Xiong W."/>
            <person name="Schranz E."/>
        </authorList>
    </citation>
    <scope>NUCLEOTIDE SEQUENCE</scope>
</reference>
<dbReference type="GO" id="GO:0009451">
    <property type="term" value="P:RNA modification"/>
    <property type="evidence" value="ECO:0007669"/>
    <property type="project" value="InterPro"/>
</dbReference>
<evidence type="ECO:0000256" key="2">
    <source>
        <dbReference type="ARBA" id="ARBA00022737"/>
    </source>
</evidence>
<evidence type="ECO:0000313" key="6">
    <source>
        <dbReference type="Proteomes" id="UP001177003"/>
    </source>
</evidence>
<dbReference type="Pfam" id="PF14432">
    <property type="entry name" value="DYW_deaminase"/>
    <property type="match status" value="1"/>
</dbReference>
<dbReference type="Pfam" id="PF20431">
    <property type="entry name" value="E_motif"/>
    <property type="match status" value="1"/>
</dbReference>
<evidence type="ECO:0000259" key="4">
    <source>
        <dbReference type="Pfam" id="PF14432"/>
    </source>
</evidence>
<dbReference type="AlphaFoldDB" id="A0AA36DZQ1"/>
<dbReference type="PANTHER" id="PTHR47926">
    <property type="entry name" value="PENTATRICOPEPTIDE REPEAT-CONTAINING PROTEIN"/>
    <property type="match status" value="1"/>
</dbReference>
<gene>
    <name evidence="5" type="ORF">LSALG_LOCUS16924</name>
</gene>
<feature type="domain" description="DYW" evidence="4">
    <location>
        <begin position="434"/>
        <end position="526"/>
    </location>
</feature>
<dbReference type="InterPro" id="IPR011990">
    <property type="entry name" value="TPR-like_helical_dom_sf"/>
</dbReference>
<comment type="similarity">
    <text evidence="1">Belongs to the PPR family. PCMP-H subfamily.</text>
</comment>
<dbReference type="FunFam" id="1.25.40.10:FF:000227">
    <property type="entry name" value="Pentatricopeptide repeat-containing protein At3g13880"/>
    <property type="match status" value="1"/>
</dbReference>